<sequence length="786" mass="84279">MGRRRPVVPETVDLTTDSPAEVPDPAPRQLAPKGPGRPAASEVDEAGPSQPSNQDKPDRRRVKKPKPEKRKDASGRTVKFLPNPSIKVQERICRARPDSNHRMFLIDRQRTGAIDDENVKETFAVLGATGNVYDVTVSRHPRCSCPDNLKGNLCKHILFVMIRVLGLAEDNVLIWQRALLSTEIWQVLEGAAAGPTPLADERVRASYAEARSPQGKGTTKQRPVEGECPICIMPMDAGATARDEQITHCASCGNSAHAECMEQWRLRRKVPLHECPCPFCRQPWGPKPASDAPGTYINLAQASGSHADRDLSLEALYGDKAIWASIPILAACMLVTGTLFTVFLKLQDTVVTGTNPDGSPRTFRHPALQTSCMFAGETLCLLPYFLWRWRLNAVRTDAEKGASRSRHLRAARAFALPALCDAGATTMLNLGLFYTSASAFQMLRGTLVIFAGLLTILVLKRSLYAHHWVGITLICAGAALVGASSVIYKGHSAAAGSNPLLGNVLVVLAQLLAASQFIGEERLLTKYRAPVLLAVGTEGLWGLAIAAVALPLLSVVPGPDGRPLDSLPEALAAMRASPTLQWTTAGSVLSIGAFNFFGISVTKHLSGASRATIDACRTIFVWVYSISAGWEEPHVLQMVGFLVLLSGTSIYNEILRSCLPAAASDSDDALDGDLEDPLLLPSARGEQAPINLPPSPGRAPPPAVRTIRGPGGRPPRPPGHQYTMARSVTILPAALSPHSLASPSRRTLSALGEEAQGSYSDFEPGSETDSALASSRDADDGALRRA</sequence>
<keyword evidence="6 9" id="KW-0472">Membrane</keyword>
<comment type="similarity">
    <text evidence="2">Belongs to the SLC35F solute transporter family.</text>
</comment>
<dbReference type="PANTHER" id="PTHR13146">
    <property type="match status" value="1"/>
</dbReference>
<evidence type="ECO:0000313" key="12">
    <source>
        <dbReference type="EMBL" id="KAK2076847.1"/>
    </source>
</evidence>
<dbReference type="Proteomes" id="UP001255856">
    <property type="component" value="Unassembled WGS sequence"/>
</dbReference>
<evidence type="ECO:0000259" key="11">
    <source>
        <dbReference type="PROSITE" id="PS50966"/>
    </source>
</evidence>
<dbReference type="SUPFAM" id="SSF57850">
    <property type="entry name" value="RING/U-box"/>
    <property type="match status" value="1"/>
</dbReference>
<dbReference type="Pfam" id="PF04434">
    <property type="entry name" value="SWIM"/>
    <property type="match status" value="1"/>
</dbReference>
<evidence type="ECO:0000256" key="9">
    <source>
        <dbReference type="SAM" id="Phobius"/>
    </source>
</evidence>
<feature type="region of interest" description="Disordered" evidence="8">
    <location>
        <begin position="739"/>
        <end position="786"/>
    </location>
</feature>
<comment type="caution">
    <text evidence="12">The sequence shown here is derived from an EMBL/GenBank/DDBJ whole genome shotgun (WGS) entry which is preliminary data.</text>
</comment>
<evidence type="ECO:0000256" key="4">
    <source>
        <dbReference type="ARBA" id="ARBA00022692"/>
    </source>
</evidence>
<feature type="transmembrane region" description="Helical" evidence="9">
    <location>
        <begin position="531"/>
        <end position="553"/>
    </location>
</feature>
<dbReference type="GO" id="GO:0008270">
    <property type="term" value="F:zinc ion binding"/>
    <property type="evidence" value="ECO:0007669"/>
    <property type="project" value="UniProtKB-KW"/>
</dbReference>
<keyword evidence="7" id="KW-0479">Metal-binding</keyword>
<feature type="domain" description="SWIM-type" evidence="11">
    <location>
        <begin position="133"/>
        <end position="165"/>
    </location>
</feature>
<dbReference type="PROSITE" id="PS50966">
    <property type="entry name" value="ZF_SWIM"/>
    <property type="match status" value="1"/>
</dbReference>
<keyword evidence="4 9" id="KW-0812">Transmembrane</keyword>
<evidence type="ECO:0000256" key="5">
    <source>
        <dbReference type="ARBA" id="ARBA00022989"/>
    </source>
</evidence>
<keyword evidence="7" id="KW-0863">Zinc-finger</keyword>
<evidence type="ECO:0000313" key="13">
    <source>
        <dbReference type="Proteomes" id="UP001255856"/>
    </source>
</evidence>
<dbReference type="InterPro" id="IPR001841">
    <property type="entry name" value="Znf_RING"/>
</dbReference>
<feature type="compositionally biased region" description="Basic and acidic residues" evidence="8">
    <location>
        <begin position="776"/>
        <end position="786"/>
    </location>
</feature>
<dbReference type="SUPFAM" id="SSF103481">
    <property type="entry name" value="Multidrug resistance efflux transporter EmrE"/>
    <property type="match status" value="1"/>
</dbReference>
<dbReference type="InterPro" id="IPR009262">
    <property type="entry name" value="SLC35_F1/F2/F6"/>
</dbReference>
<feature type="transmembrane region" description="Helical" evidence="9">
    <location>
        <begin position="321"/>
        <end position="346"/>
    </location>
</feature>
<dbReference type="Pfam" id="PF06027">
    <property type="entry name" value="SLC35F"/>
    <property type="match status" value="1"/>
</dbReference>
<dbReference type="PANTHER" id="PTHR13146:SF0">
    <property type="entry name" value="SOLUTE CARRIER FAMILY 35 MEMBER F6"/>
    <property type="match status" value="1"/>
</dbReference>
<keyword evidence="3" id="KW-0813">Transport</keyword>
<dbReference type="GO" id="GO:0022857">
    <property type="term" value="F:transmembrane transporter activity"/>
    <property type="evidence" value="ECO:0007669"/>
    <property type="project" value="InterPro"/>
</dbReference>
<feature type="transmembrane region" description="Helical" evidence="9">
    <location>
        <begin position="468"/>
        <end position="488"/>
    </location>
</feature>
<dbReference type="AlphaFoldDB" id="A0AAD9MHH9"/>
<keyword evidence="5 9" id="KW-1133">Transmembrane helix</keyword>
<dbReference type="InterPro" id="IPR037185">
    <property type="entry name" value="EmrE-like"/>
</dbReference>
<reference evidence="12" key="1">
    <citation type="submission" date="2021-01" db="EMBL/GenBank/DDBJ databases">
        <authorList>
            <person name="Eckstrom K.M.E."/>
        </authorList>
    </citation>
    <scope>NUCLEOTIDE SEQUENCE</scope>
    <source>
        <strain evidence="12">UVCC 0001</strain>
    </source>
</reference>
<feature type="compositionally biased region" description="Pro residues" evidence="8">
    <location>
        <begin position="691"/>
        <end position="703"/>
    </location>
</feature>
<evidence type="ECO:0000259" key="10">
    <source>
        <dbReference type="PROSITE" id="PS50089"/>
    </source>
</evidence>
<feature type="region of interest" description="Disordered" evidence="8">
    <location>
        <begin position="1"/>
        <end position="81"/>
    </location>
</feature>
<feature type="transmembrane region" description="Helical" evidence="9">
    <location>
        <begin position="580"/>
        <end position="601"/>
    </location>
</feature>
<gene>
    <name evidence="12" type="ORF">QBZ16_005074</name>
</gene>
<evidence type="ECO:0000256" key="8">
    <source>
        <dbReference type="SAM" id="MobiDB-lite"/>
    </source>
</evidence>
<dbReference type="GO" id="GO:0016020">
    <property type="term" value="C:membrane"/>
    <property type="evidence" value="ECO:0007669"/>
    <property type="project" value="UniProtKB-SubCell"/>
</dbReference>
<proteinExistence type="inferred from homology"/>
<accession>A0AAD9MHH9</accession>
<comment type="subcellular location">
    <subcellularLocation>
        <location evidence="1">Membrane</location>
        <topology evidence="1">Multi-pass membrane protein</topology>
    </subcellularLocation>
</comment>
<evidence type="ECO:0000256" key="1">
    <source>
        <dbReference type="ARBA" id="ARBA00004141"/>
    </source>
</evidence>
<feature type="transmembrane region" description="Helical" evidence="9">
    <location>
        <begin position="440"/>
        <end position="459"/>
    </location>
</feature>
<keyword evidence="7" id="KW-0862">Zinc</keyword>
<protein>
    <submittedName>
        <fullName evidence="12">Uncharacterized protein</fullName>
    </submittedName>
</protein>
<keyword evidence="13" id="KW-1185">Reference proteome</keyword>
<dbReference type="Gene3D" id="3.30.40.10">
    <property type="entry name" value="Zinc/RING finger domain, C3HC4 (zinc finger)"/>
    <property type="match status" value="1"/>
</dbReference>
<organism evidence="12 13">
    <name type="scientific">Prototheca wickerhamii</name>
    <dbReference type="NCBI Taxonomy" id="3111"/>
    <lineage>
        <taxon>Eukaryota</taxon>
        <taxon>Viridiplantae</taxon>
        <taxon>Chlorophyta</taxon>
        <taxon>core chlorophytes</taxon>
        <taxon>Trebouxiophyceae</taxon>
        <taxon>Chlorellales</taxon>
        <taxon>Chlorellaceae</taxon>
        <taxon>Prototheca</taxon>
    </lineage>
</organism>
<feature type="domain" description="RING-type" evidence="10">
    <location>
        <begin position="228"/>
        <end position="281"/>
    </location>
</feature>
<feature type="region of interest" description="Disordered" evidence="8">
    <location>
        <begin position="684"/>
        <end position="722"/>
    </location>
</feature>
<feature type="transmembrane region" description="Helical" evidence="9">
    <location>
        <begin position="500"/>
        <end position="519"/>
    </location>
</feature>
<evidence type="ECO:0000256" key="3">
    <source>
        <dbReference type="ARBA" id="ARBA00022448"/>
    </source>
</evidence>
<evidence type="ECO:0000256" key="7">
    <source>
        <dbReference type="PROSITE-ProRule" id="PRU00175"/>
    </source>
</evidence>
<feature type="compositionally biased region" description="Basic residues" evidence="8">
    <location>
        <begin position="59"/>
        <end position="68"/>
    </location>
</feature>
<dbReference type="InterPro" id="IPR007527">
    <property type="entry name" value="Znf_SWIM"/>
</dbReference>
<name>A0AAD9MHH9_PROWI</name>
<evidence type="ECO:0000256" key="2">
    <source>
        <dbReference type="ARBA" id="ARBA00007863"/>
    </source>
</evidence>
<dbReference type="EMBL" id="JASFZW010000008">
    <property type="protein sequence ID" value="KAK2076847.1"/>
    <property type="molecule type" value="Genomic_DNA"/>
</dbReference>
<feature type="transmembrane region" description="Helical" evidence="9">
    <location>
        <begin position="413"/>
        <end position="434"/>
    </location>
</feature>
<dbReference type="InterPro" id="IPR013083">
    <property type="entry name" value="Znf_RING/FYVE/PHD"/>
</dbReference>
<evidence type="ECO:0000256" key="6">
    <source>
        <dbReference type="ARBA" id="ARBA00023136"/>
    </source>
</evidence>
<dbReference type="PROSITE" id="PS50089">
    <property type="entry name" value="ZF_RING_2"/>
    <property type="match status" value="1"/>
</dbReference>